<evidence type="ECO:0000313" key="5">
    <source>
        <dbReference type="EMBL" id="HJE89657.1"/>
    </source>
</evidence>
<dbReference type="InterPro" id="IPR050204">
    <property type="entry name" value="AraC_XylS_family_regulators"/>
</dbReference>
<sequence>MSNDIGDRRGIIYPHNLPRFHRRTPPEELAEYVGWYWISQWDLPEGEESVQRVLPFPASNLVVERDKVTLSGPTSGVSHQVLTSHGWAFGVLLRPAGLCALGVRPSVFVDQQAPFDLGDLGEDIREHMDREDVDGAAKRMSESLALRSGETPYGAKLADLAVELAADDPEITSVSLLAGKVGVSTRELQRLTKRYVGVSPLHIIRRYRLQEAALRLREDPKLTVAAVAAELGYADQAHLATDFRTTLGLSARGYRRET</sequence>
<dbReference type="SUPFAM" id="SSF46689">
    <property type="entry name" value="Homeodomain-like"/>
    <property type="match status" value="1"/>
</dbReference>
<dbReference type="Proteomes" id="UP000776650">
    <property type="component" value="Unassembled WGS sequence"/>
</dbReference>
<reference evidence="5" key="1">
    <citation type="journal article" date="2021" name="PeerJ">
        <title>Extensive microbial diversity within the chicken gut microbiome revealed by metagenomics and culture.</title>
        <authorList>
            <person name="Gilroy R."/>
            <person name="Ravi A."/>
            <person name="Getino M."/>
            <person name="Pursley I."/>
            <person name="Horton D.L."/>
            <person name="Alikhan N.F."/>
            <person name="Baker D."/>
            <person name="Gharbi K."/>
            <person name="Hall N."/>
            <person name="Watson M."/>
            <person name="Adriaenssens E.M."/>
            <person name="Foster-Nyarko E."/>
            <person name="Jarju S."/>
            <person name="Secka A."/>
            <person name="Antonio M."/>
            <person name="Oren A."/>
            <person name="Chaudhuri R.R."/>
            <person name="La Ragione R."/>
            <person name="Hildebrand F."/>
            <person name="Pallen M.J."/>
        </authorList>
    </citation>
    <scope>NUCLEOTIDE SEQUENCE</scope>
    <source>
        <strain evidence="5">ChiGjej1B1-18357</strain>
    </source>
</reference>
<dbReference type="RefSeq" id="WP_303910425.1">
    <property type="nucleotide sequence ID" value="NZ_DYXM01000028.1"/>
</dbReference>
<dbReference type="GO" id="GO:0043565">
    <property type="term" value="F:sequence-specific DNA binding"/>
    <property type="evidence" value="ECO:0007669"/>
    <property type="project" value="InterPro"/>
</dbReference>
<dbReference type="PROSITE" id="PS01124">
    <property type="entry name" value="HTH_ARAC_FAMILY_2"/>
    <property type="match status" value="1"/>
</dbReference>
<accession>A0A921JX60</accession>
<gene>
    <name evidence="5" type="ORF">K8V11_01435</name>
</gene>
<dbReference type="GO" id="GO:0003700">
    <property type="term" value="F:DNA-binding transcription factor activity"/>
    <property type="evidence" value="ECO:0007669"/>
    <property type="project" value="InterPro"/>
</dbReference>
<keyword evidence="1" id="KW-0805">Transcription regulation</keyword>
<dbReference type="InterPro" id="IPR046532">
    <property type="entry name" value="DUF6597"/>
</dbReference>
<dbReference type="PROSITE" id="PS00041">
    <property type="entry name" value="HTH_ARAC_FAMILY_1"/>
    <property type="match status" value="1"/>
</dbReference>
<dbReference type="PANTHER" id="PTHR46796:SF13">
    <property type="entry name" value="HTH-TYPE TRANSCRIPTIONAL ACTIVATOR RHAS"/>
    <property type="match status" value="1"/>
</dbReference>
<feature type="domain" description="HTH araC/xylS-type" evidence="4">
    <location>
        <begin position="155"/>
        <end position="257"/>
    </location>
</feature>
<dbReference type="Pfam" id="PF20240">
    <property type="entry name" value="DUF6597"/>
    <property type="match status" value="1"/>
</dbReference>
<keyword evidence="3" id="KW-0804">Transcription</keyword>
<dbReference type="AlphaFoldDB" id="A0A921JX60"/>
<evidence type="ECO:0000256" key="1">
    <source>
        <dbReference type="ARBA" id="ARBA00023015"/>
    </source>
</evidence>
<dbReference type="Gene3D" id="1.10.10.60">
    <property type="entry name" value="Homeodomain-like"/>
    <property type="match status" value="1"/>
</dbReference>
<dbReference type="PANTHER" id="PTHR46796">
    <property type="entry name" value="HTH-TYPE TRANSCRIPTIONAL ACTIVATOR RHAS-RELATED"/>
    <property type="match status" value="1"/>
</dbReference>
<evidence type="ECO:0000259" key="4">
    <source>
        <dbReference type="PROSITE" id="PS01124"/>
    </source>
</evidence>
<evidence type="ECO:0000313" key="6">
    <source>
        <dbReference type="Proteomes" id="UP000776650"/>
    </source>
</evidence>
<name>A0A921JX60_9ACTN</name>
<evidence type="ECO:0000256" key="2">
    <source>
        <dbReference type="ARBA" id="ARBA00023125"/>
    </source>
</evidence>
<dbReference type="InterPro" id="IPR018062">
    <property type="entry name" value="HTH_AraC-typ_CS"/>
</dbReference>
<dbReference type="InterPro" id="IPR018060">
    <property type="entry name" value="HTH_AraC"/>
</dbReference>
<protein>
    <submittedName>
        <fullName evidence="5">Helix-turn-helix domain-containing protein</fullName>
    </submittedName>
</protein>
<evidence type="ECO:0000256" key="3">
    <source>
        <dbReference type="ARBA" id="ARBA00023163"/>
    </source>
</evidence>
<dbReference type="EMBL" id="DYXM01000028">
    <property type="protein sequence ID" value="HJE89657.1"/>
    <property type="molecule type" value="Genomic_DNA"/>
</dbReference>
<organism evidence="5 6">
    <name type="scientific">Dietzia timorensis</name>
    <dbReference type="NCBI Taxonomy" id="499555"/>
    <lineage>
        <taxon>Bacteria</taxon>
        <taxon>Bacillati</taxon>
        <taxon>Actinomycetota</taxon>
        <taxon>Actinomycetes</taxon>
        <taxon>Mycobacteriales</taxon>
        <taxon>Dietziaceae</taxon>
        <taxon>Dietzia</taxon>
    </lineage>
</organism>
<keyword evidence="2" id="KW-0238">DNA-binding</keyword>
<dbReference type="InterPro" id="IPR009057">
    <property type="entry name" value="Homeodomain-like_sf"/>
</dbReference>
<dbReference type="Pfam" id="PF12833">
    <property type="entry name" value="HTH_18"/>
    <property type="match status" value="1"/>
</dbReference>
<proteinExistence type="predicted"/>
<dbReference type="SMART" id="SM00342">
    <property type="entry name" value="HTH_ARAC"/>
    <property type="match status" value="1"/>
</dbReference>
<comment type="caution">
    <text evidence="5">The sequence shown here is derived from an EMBL/GenBank/DDBJ whole genome shotgun (WGS) entry which is preliminary data.</text>
</comment>
<reference evidence="5" key="2">
    <citation type="submission" date="2021-09" db="EMBL/GenBank/DDBJ databases">
        <authorList>
            <person name="Gilroy R."/>
        </authorList>
    </citation>
    <scope>NUCLEOTIDE SEQUENCE</scope>
    <source>
        <strain evidence="5">ChiGjej1B1-18357</strain>
    </source>
</reference>